<dbReference type="Proteomes" id="UP000009046">
    <property type="component" value="Unassembled WGS sequence"/>
</dbReference>
<organism>
    <name type="scientific">Pediculus humanus subsp. corporis</name>
    <name type="common">Body louse</name>
    <dbReference type="NCBI Taxonomy" id="121224"/>
    <lineage>
        <taxon>Eukaryota</taxon>
        <taxon>Metazoa</taxon>
        <taxon>Ecdysozoa</taxon>
        <taxon>Arthropoda</taxon>
        <taxon>Hexapoda</taxon>
        <taxon>Insecta</taxon>
        <taxon>Pterygota</taxon>
        <taxon>Neoptera</taxon>
        <taxon>Paraneoptera</taxon>
        <taxon>Psocodea</taxon>
        <taxon>Troctomorpha</taxon>
        <taxon>Phthiraptera</taxon>
        <taxon>Anoplura</taxon>
        <taxon>Pediculidae</taxon>
        <taxon>Pediculus</taxon>
    </lineage>
</organism>
<dbReference type="RefSeq" id="XP_002431266.1">
    <property type="nucleotide sequence ID" value="XM_002431221.1"/>
</dbReference>
<dbReference type="HOGENOM" id="CLU_1735934_0_0_1"/>
<dbReference type="InParanoid" id="E0VYS2"/>
<keyword evidence="2" id="KW-0812">Transmembrane</keyword>
<gene>
    <name evidence="4" type="primary">8233251</name>
    <name evidence="3" type="ORF">Phum_PHUM517810</name>
</gene>
<evidence type="ECO:0008006" key="6">
    <source>
        <dbReference type="Google" id="ProtNLM"/>
    </source>
</evidence>
<evidence type="ECO:0000313" key="3">
    <source>
        <dbReference type="EMBL" id="EEB18528.1"/>
    </source>
</evidence>
<dbReference type="EnsemblMetazoa" id="PHUM517810-RA">
    <property type="protein sequence ID" value="PHUM517810-PA"/>
    <property type="gene ID" value="PHUM517810"/>
</dbReference>
<keyword evidence="5" id="KW-1185">Reference proteome</keyword>
<sequence>MLDNKNFGEDDLDPLPPEEKKNDVYKSKSLPHLIRIRDSGVGCSTGSYSGVEQEEHDIDIGSIKIGNYQKVYDLRQFLTLRQHYYPEGGWGWVIVFCAFLVQCLTHGIHGASGIIMQQVIRRFNHVTHHEAGT</sequence>
<dbReference type="VEuPathDB" id="VectorBase:PHUM517810"/>
<reference evidence="4" key="3">
    <citation type="submission" date="2020-05" db="UniProtKB">
        <authorList>
            <consortium name="EnsemblMetazoa"/>
        </authorList>
    </citation>
    <scope>IDENTIFICATION</scope>
    <source>
        <strain evidence="4">USDA</strain>
    </source>
</reference>
<reference evidence="3" key="2">
    <citation type="submission" date="2007-04" db="EMBL/GenBank/DDBJ databases">
        <title>The genome of the human body louse.</title>
        <authorList>
            <consortium name="The Human Body Louse Genome Consortium"/>
            <person name="Kirkness E."/>
            <person name="Walenz B."/>
            <person name="Hass B."/>
            <person name="Bruggner R."/>
            <person name="Strausberg R."/>
        </authorList>
    </citation>
    <scope>NUCLEOTIDE SEQUENCE</scope>
    <source>
        <strain evidence="3">USDA</strain>
    </source>
</reference>
<proteinExistence type="predicted"/>
<name>E0VYS2_PEDHC</name>
<evidence type="ECO:0000313" key="5">
    <source>
        <dbReference type="Proteomes" id="UP000009046"/>
    </source>
</evidence>
<keyword evidence="2" id="KW-0472">Membrane</keyword>
<feature type="transmembrane region" description="Helical" evidence="2">
    <location>
        <begin position="90"/>
        <end position="115"/>
    </location>
</feature>
<dbReference type="AlphaFoldDB" id="E0VYS2"/>
<dbReference type="GeneID" id="8233251"/>
<protein>
    <recommendedName>
        <fullName evidence="6">Monocarboxylate transporter</fullName>
    </recommendedName>
</protein>
<dbReference type="OrthoDB" id="6499973at2759"/>
<evidence type="ECO:0000313" key="4">
    <source>
        <dbReference type="EnsemblMetazoa" id="PHUM517810-PA"/>
    </source>
</evidence>
<accession>E0VYS2</accession>
<dbReference type="CTD" id="8233251"/>
<evidence type="ECO:0000256" key="1">
    <source>
        <dbReference type="SAM" id="MobiDB-lite"/>
    </source>
</evidence>
<dbReference type="EMBL" id="DS235846">
    <property type="protein sequence ID" value="EEB18528.1"/>
    <property type="molecule type" value="Genomic_DNA"/>
</dbReference>
<feature type="region of interest" description="Disordered" evidence="1">
    <location>
        <begin position="1"/>
        <end position="24"/>
    </location>
</feature>
<dbReference type="KEGG" id="phu:Phum_PHUM517810"/>
<dbReference type="eggNOG" id="ENOG502SDZ5">
    <property type="taxonomic scope" value="Eukaryota"/>
</dbReference>
<dbReference type="EMBL" id="AAZO01006291">
    <property type="status" value="NOT_ANNOTATED_CDS"/>
    <property type="molecule type" value="Genomic_DNA"/>
</dbReference>
<dbReference type="OMA" id="INNIGYE"/>
<evidence type="ECO:0000256" key="2">
    <source>
        <dbReference type="SAM" id="Phobius"/>
    </source>
</evidence>
<reference evidence="3" key="1">
    <citation type="submission" date="2007-04" db="EMBL/GenBank/DDBJ databases">
        <title>Annotation of Pediculus humanus corporis strain USDA.</title>
        <authorList>
            <person name="Kirkness E."/>
            <person name="Hannick L."/>
            <person name="Hass B."/>
            <person name="Bruggner R."/>
            <person name="Lawson D."/>
            <person name="Bidwell S."/>
            <person name="Joardar V."/>
            <person name="Caler E."/>
            <person name="Walenz B."/>
            <person name="Inman J."/>
            <person name="Schobel S."/>
            <person name="Galinsky K."/>
            <person name="Amedeo P."/>
            <person name="Strausberg R."/>
        </authorList>
    </citation>
    <scope>NUCLEOTIDE SEQUENCE</scope>
    <source>
        <strain evidence="3">USDA</strain>
    </source>
</reference>
<keyword evidence="2" id="KW-1133">Transmembrane helix</keyword>